<accession>C4L247</accession>
<dbReference type="AlphaFoldDB" id="C4L247"/>
<evidence type="ECO:0008006" key="3">
    <source>
        <dbReference type="Google" id="ProtNLM"/>
    </source>
</evidence>
<protein>
    <recommendedName>
        <fullName evidence="3">Lipoprotein</fullName>
    </recommendedName>
</protein>
<sequence length="418" mass="47984">MKRILLLICCVGLLTGCDDEQMDVVKLDYLPEHWNVKDLQSGHMDAKSVMWTPDLLDACSGNAISRIEEDVTVYRSYELNRKFDDAYKIVMYMEGDQPYTVCYDSASEQIRAEEIDEFPYFVHTEEGTDILSTPTIRTGTHEELKQMEQKDEGHFYPMSVSLLEGTMIHVTPPLYGQIDLTIGDQRGFFPLSHLDPFNAQSEEVGIALGYDEQSKEAYFYYEKNDGLTTILPLVVWNEKEHKHEPIQFEGLQVEQVLREDILEPGVKMPLYTFSFIEDGKRVNEEISLTYLNDEFSTHDPVQNASHSNGPFVYVHEKPLNGALDIQYPNVLMAEENDISDLMNEIDDAIPVKRAGDVTDYSRLTIVDGWGAQEFQLSFKERSQKIDVYLTDLLRDQTFKLSSKGAERFLDLFPEVKES</sequence>
<keyword evidence="2" id="KW-1185">Reference proteome</keyword>
<dbReference type="PROSITE" id="PS51257">
    <property type="entry name" value="PROKAR_LIPOPROTEIN"/>
    <property type="match status" value="1"/>
</dbReference>
<dbReference type="EMBL" id="CP001615">
    <property type="protein sequence ID" value="ACQ69221.1"/>
    <property type="molecule type" value="Genomic_DNA"/>
</dbReference>
<name>C4L247_EXISA</name>
<dbReference type="KEGG" id="eat:EAT1b_0288"/>
<dbReference type="Proteomes" id="UP000000716">
    <property type="component" value="Chromosome"/>
</dbReference>
<dbReference type="HOGENOM" id="CLU_632746_0_0_9"/>
<dbReference type="STRING" id="360911.EAT1b_0288"/>
<evidence type="ECO:0000313" key="2">
    <source>
        <dbReference type="Proteomes" id="UP000000716"/>
    </source>
</evidence>
<organism evidence="1 2">
    <name type="scientific">Exiguobacterium sp. (strain ATCC BAA-1283 / AT1b)</name>
    <dbReference type="NCBI Taxonomy" id="360911"/>
    <lineage>
        <taxon>Bacteria</taxon>
        <taxon>Bacillati</taxon>
        <taxon>Bacillota</taxon>
        <taxon>Bacilli</taxon>
        <taxon>Bacillales</taxon>
        <taxon>Bacillales Family XII. Incertae Sedis</taxon>
        <taxon>Exiguobacterium</taxon>
    </lineage>
</organism>
<reference evidence="1 2" key="1">
    <citation type="journal article" date="2011" name="J. Bacteriol.">
        <title>Complete genome sequence of the Thermophilic Bacterium Exiguobacterium sp. AT1b.</title>
        <authorList>
            <person name="Vishnivetskaya T.A."/>
            <person name="Lucas S."/>
            <person name="Copeland A."/>
            <person name="Lapidus A."/>
            <person name="Glavina Del Rio T."/>
            <person name="Dalin E."/>
            <person name="Tice H."/>
            <person name="Bruce D.C."/>
            <person name="Goodwin L.A."/>
            <person name="Pitluck S."/>
            <person name="Saunders E."/>
            <person name="Brettin T."/>
            <person name="Detter C."/>
            <person name="Han C."/>
            <person name="Larimer F."/>
            <person name="Land M.L."/>
            <person name="Hauser L.J."/>
            <person name="Kyrpides N.C."/>
            <person name="Ovchinnikova G."/>
            <person name="Kathariou S."/>
            <person name="Ramaley R.F."/>
            <person name="Rodrigues D.F."/>
            <person name="Hendrix C."/>
            <person name="Richardson P."/>
            <person name="Tiedje J.M."/>
        </authorList>
    </citation>
    <scope>NUCLEOTIDE SEQUENCE [LARGE SCALE GENOMIC DNA]</scope>
    <source>
        <strain evidence="2">ATCC BAA-1283 / AT1b</strain>
    </source>
</reference>
<evidence type="ECO:0000313" key="1">
    <source>
        <dbReference type="EMBL" id="ACQ69221.1"/>
    </source>
</evidence>
<proteinExistence type="predicted"/>
<gene>
    <name evidence="1" type="ordered locus">EAT1b_0288</name>
</gene>